<evidence type="ECO:0000256" key="1">
    <source>
        <dbReference type="SAM" id="Phobius"/>
    </source>
</evidence>
<dbReference type="EMBL" id="JBEXAC010000002">
    <property type="protein sequence ID" value="MET6999427.1"/>
    <property type="molecule type" value="Genomic_DNA"/>
</dbReference>
<dbReference type="Proteomes" id="UP001549749">
    <property type="component" value="Unassembled WGS sequence"/>
</dbReference>
<evidence type="ECO:0000313" key="2">
    <source>
        <dbReference type="EMBL" id="MET6999427.1"/>
    </source>
</evidence>
<evidence type="ECO:0000313" key="3">
    <source>
        <dbReference type="Proteomes" id="UP001549749"/>
    </source>
</evidence>
<comment type="caution">
    <text evidence="2">The sequence shown here is derived from an EMBL/GenBank/DDBJ whole genome shotgun (WGS) entry which is preliminary data.</text>
</comment>
<reference evidence="2 3" key="1">
    <citation type="submission" date="2024-06" db="EMBL/GenBank/DDBJ databases">
        <title>Chitinophaga defluvii sp. nov., isolated from municipal sewage.</title>
        <authorList>
            <person name="Zhang L."/>
        </authorList>
    </citation>
    <scope>NUCLEOTIDE SEQUENCE [LARGE SCALE GENOMIC DNA]</scope>
    <source>
        <strain evidence="2 3">H8</strain>
    </source>
</reference>
<organism evidence="2 3">
    <name type="scientific">Chitinophaga defluvii</name>
    <dbReference type="NCBI Taxonomy" id="3163343"/>
    <lineage>
        <taxon>Bacteria</taxon>
        <taxon>Pseudomonadati</taxon>
        <taxon>Bacteroidota</taxon>
        <taxon>Chitinophagia</taxon>
        <taxon>Chitinophagales</taxon>
        <taxon>Chitinophagaceae</taxon>
        <taxon>Chitinophaga</taxon>
    </lineage>
</organism>
<keyword evidence="1" id="KW-0812">Transmembrane</keyword>
<accession>A0ABV2T9U1</accession>
<proteinExistence type="predicted"/>
<name>A0ABV2T9U1_9BACT</name>
<keyword evidence="1" id="KW-1133">Transmembrane helix</keyword>
<protein>
    <submittedName>
        <fullName evidence="2">Uncharacterized protein</fullName>
    </submittedName>
</protein>
<gene>
    <name evidence="2" type="ORF">ABR189_18710</name>
</gene>
<dbReference type="RefSeq" id="WP_354661991.1">
    <property type="nucleotide sequence ID" value="NZ_JBEXAC010000002.1"/>
</dbReference>
<keyword evidence="3" id="KW-1185">Reference proteome</keyword>
<sequence>MIRINKGRRERIPFVTRIARTILRIQYGWADFMHSKTMQWSRKEKIIFLVIITGVFSIINVCILLDVFSNRTNTGEEIRSSPMPVLFMQHHREFPRQEVIDTLAIYEFRKAIDSLRATPEGRKVYEDFARERPGFLDSLAYIEQHIRQPF</sequence>
<feature type="transmembrane region" description="Helical" evidence="1">
    <location>
        <begin position="46"/>
        <end position="68"/>
    </location>
</feature>
<keyword evidence="1" id="KW-0472">Membrane</keyword>